<sequence length="88" mass="8875">MIDTIQLTIDGQGIKVPPGTIVAAAIAMAMPAAITRRSVGGALRGPVCGMGVCQECRVTIDGVAHQLSCQTPCAPGMDVRTALSEGAP</sequence>
<dbReference type="OrthoDB" id="573392at2"/>
<name>A0A1I7K623_9BURK</name>
<dbReference type="AlphaFoldDB" id="A0A1I7K623"/>
<organism evidence="2 3">
    <name type="scientific">Pseudoduganella namucuonensis</name>
    <dbReference type="NCBI Taxonomy" id="1035707"/>
    <lineage>
        <taxon>Bacteria</taxon>
        <taxon>Pseudomonadati</taxon>
        <taxon>Pseudomonadota</taxon>
        <taxon>Betaproteobacteria</taxon>
        <taxon>Burkholderiales</taxon>
        <taxon>Oxalobacteraceae</taxon>
        <taxon>Telluria group</taxon>
        <taxon>Pseudoduganella</taxon>
    </lineage>
</organism>
<evidence type="ECO:0000313" key="2">
    <source>
        <dbReference type="EMBL" id="SFU92854.1"/>
    </source>
</evidence>
<keyword evidence="1" id="KW-0560">Oxidoreductase</keyword>
<dbReference type="InterPro" id="IPR036010">
    <property type="entry name" value="2Fe-2S_ferredoxin-like_sf"/>
</dbReference>
<dbReference type="Gene3D" id="3.10.20.440">
    <property type="entry name" value="2Fe-2S iron-sulphur cluster binding domain, sarcosine oxidase, alpha subunit, N-terminal domain"/>
    <property type="match status" value="1"/>
</dbReference>
<dbReference type="STRING" id="1035707.SAMN05216552_101520"/>
<dbReference type="RefSeq" id="WP_093556664.1">
    <property type="nucleotide sequence ID" value="NZ_FPBO01000015.1"/>
</dbReference>
<protein>
    <submittedName>
        <fullName evidence="2">2Fe-2S iron-sulfur cluster binding domain-containing protein</fullName>
    </submittedName>
</protein>
<dbReference type="EMBL" id="FPBO01000015">
    <property type="protein sequence ID" value="SFU92854.1"/>
    <property type="molecule type" value="Genomic_DNA"/>
</dbReference>
<dbReference type="InterPro" id="IPR042204">
    <property type="entry name" value="2Fe-2S-bd_N"/>
</dbReference>
<dbReference type="Pfam" id="PF13510">
    <property type="entry name" value="Fer2_4"/>
    <property type="match status" value="1"/>
</dbReference>
<keyword evidence="3" id="KW-1185">Reference proteome</keyword>
<accession>A0A1I7K623</accession>
<dbReference type="GO" id="GO:0016491">
    <property type="term" value="F:oxidoreductase activity"/>
    <property type="evidence" value="ECO:0007669"/>
    <property type="project" value="UniProtKB-KW"/>
</dbReference>
<proteinExistence type="predicted"/>
<dbReference type="GO" id="GO:0051536">
    <property type="term" value="F:iron-sulfur cluster binding"/>
    <property type="evidence" value="ECO:0007669"/>
    <property type="project" value="InterPro"/>
</dbReference>
<gene>
    <name evidence="2" type="ORF">SAMN05216552_101520</name>
</gene>
<dbReference type="Proteomes" id="UP000199391">
    <property type="component" value="Unassembled WGS sequence"/>
</dbReference>
<evidence type="ECO:0000256" key="1">
    <source>
        <dbReference type="ARBA" id="ARBA00023002"/>
    </source>
</evidence>
<reference evidence="3" key="1">
    <citation type="submission" date="2016-10" db="EMBL/GenBank/DDBJ databases">
        <authorList>
            <person name="Varghese N."/>
            <person name="Submissions S."/>
        </authorList>
    </citation>
    <scope>NUCLEOTIDE SEQUENCE [LARGE SCALE GENOMIC DNA]</scope>
    <source>
        <strain evidence="3">CGMCC 1.11014</strain>
    </source>
</reference>
<evidence type="ECO:0000313" key="3">
    <source>
        <dbReference type="Proteomes" id="UP000199391"/>
    </source>
</evidence>
<dbReference type="SUPFAM" id="SSF54292">
    <property type="entry name" value="2Fe-2S ferredoxin-like"/>
    <property type="match status" value="1"/>
</dbReference>